<evidence type="ECO:0000256" key="1">
    <source>
        <dbReference type="SAM" id="SignalP"/>
    </source>
</evidence>
<evidence type="ECO:0000313" key="4">
    <source>
        <dbReference type="Proteomes" id="UP000250028"/>
    </source>
</evidence>
<sequence length="213" mass="20704">MHHVLRRTATGLGGGALAVSAFALAPNAAHAAQPLAAEATAASSTAVAATTTALKYDCYTTKAGIKIGLGTWPASVTVTAPLTATVGSVVTAPSVGAAITVPSGTTSTLRLLGISSLTGSATVWYSATGAVKSPGNRTTTVTVPTVKVPSSGSFPVSLSGGPISETAASSPGTATFNIGALVSTLKTNTGKSLPIVCTPSAGQSLVVLNVAIK</sequence>
<keyword evidence="1" id="KW-0732">Signal</keyword>
<dbReference type="RefSeq" id="WP_109685690.1">
    <property type="nucleotide sequence ID" value="NZ_QGDN01000001.1"/>
</dbReference>
<keyword evidence="4" id="KW-1185">Reference proteome</keyword>
<feature type="signal peptide" evidence="1">
    <location>
        <begin position="1"/>
        <end position="31"/>
    </location>
</feature>
<feature type="chain" id="PRO_5015877596" description="DUF6801 domain-containing protein" evidence="1">
    <location>
        <begin position="32"/>
        <end position="213"/>
    </location>
</feature>
<evidence type="ECO:0000259" key="2">
    <source>
        <dbReference type="Pfam" id="PF20611"/>
    </source>
</evidence>
<proteinExistence type="predicted"/>
<dbReference type="InterPro" id="IPR046542">
    <property type="entry name" value="DUF6801"/>
</dbReference>
<dbReference type="Pfam" id="PF20611">
    <property type="entry name" value="DUF6801"/>
    <property type="match status" value="1"/>
</dbReference>
<dbReference type="Proteomes" id="UP000250028">
    <property type="component" value="Unassembled WGS sequence"/>
</dbReference>
<name>A0A2Y8ZSG3_9MICO</name>
<reference evidence="4" key="1">
    <citation type="submission" date="2016-10" db="EMBL/GenBank/DDBJ databases">
        <authorList>
            <person name="Varghese N."/>
            <person name="Submissions S."/>
        </authorList>
    </citation>
    <scope>NUCLEOTIDE SEQUENCE [LARGE SCALE GENOMIC DNA]</scope>
    <source>
        <strain evidence="4">DSM 22951</strain>
    </source>
</reference>
<accession>A0A2Y8ZSG3</accession>
<protein>
    <recommendedName>
        <fullName evidence="2">DUF6801 domain-containing protein</fullName>
    </recommendedName>
</protein>
<evidence type="ECO:0000313" key="3">
    <source>
        <dbReference type="EMBL" id="SSA34825.1"/>
    </source>
</evidence>
<dbReference type="AlphaFoldDB" id="A0A2Y8ZSG3"/>
<gene>
    <name evidence="3" type="ORF">SAMN04489750_2155</name>
</gene>
<organism evidence="3 4">
    <name type="scientific">Branchiibius hedensis</name>
    <dbReference type="NCBI Taxonomy" id="672460"/>
    <lineage>
        <taxon>Bacteria</taxon>
        <taxon>Bacillati</taxon>
        <taxon>Actinomycetota</taxon>
        <taxon>Actinomycetes</taxon>
        <taxon>Micrococcales</taxon>
        <taxon>Dermacoccaceae</taxon>
        <taxon>Branchiibius</taxon>
    </lineage>
</organism>
<dbReference type="EMBL" id="UESZ01000001">
    <property type="protein sequence ID" value="SSA34825.1"/>
    <property type="molecule type" value="Genomic_DNA"/>
</dbReference>
<feature type="domain" description="DUF6801" evidence="2">
    <location>
        <begin position="55"/>
        <end position="203"/>
    </location>
</feature>